<dbReference type="Gene3D" id="3.30.460.20">
    <property type="entry name" value="CorA soluble domain-like"/>
    <property type="match status" value="1"/>
</dbReference>
<dbReference type="GO" id="GO:0015087">
    <property type="term" value="F:cobalt ion transmembrane transporter activity"/>
    <property type="evidence" value="ECO:0007669"/>
    <property type="project" value="UniProtKB-UniRule"/>
</dbReference>
<dbReference type="RefSeq" id="WP_015087858.1">
    <property type="nucleotide sequence ID" value="NC_019566.1"/>
</dbReference>
<evidence type="ECO:0000256" key="4">
    <source>
        <dbReference type="ARBA" id="ARBA00022475"/>
    </source>
</evidence>
<keyword evidence="8" id="KW-0406">Ion transport</keyword>
<accession>K7YFJ9</accession>
<keyword evidence="4 8" id="KW-1003">Cell membrane</keyword>
<dbReference type="GO" id="GO:0050897">
    <property type="term" value="F:cobalt ion binding"/>
    <property type="evidence" value="ECO:0007669"/>
    <property type="project" value="TreeGrafter"/>
</dbReference>
<evidence type="ECO:0000256" key="6">
    <source>
        <dbReference type="ARBA" id="ARBA00022989"/>
    </source>
</evidence>
<dbReference type="SUPFAM" id="SSF144083">
    <property type="entry name" value="Magnesium transport protein CorA, transmembrane region"/>
    <property type="match status" value="1"/>
</dbReference>
<keyword evidence="6 8" id="KW-1133">Transmembrane helix</keyword>
<dbReference type="InterPro" id="IPR045861">
    <property type="entry name" value="CorA_cytoplasmic_dom"/>
</dbReference>
<evidence type="ECO:0000256" key="2">
    <source>
        <dbReference type="ARBA" id="ARBA00009765"/>
    </source>
</evidence>
<dbReference type="Gene3D" id="1.20.58.340">
    <property type="entry name" value="Magnesium transport protein CorA, transmembrane region"/>
    <property type="match status" value="2"/>
</dbReference>
<dbReference type="GO" id="GO:0015095">
    <property type="term" value="F:magnesium ion transmembrane transporter activity"/>
    <property type="evidence" value="ECO:0007669"/>
    <property type="project" value="UniProtKB-UniRule"/>
</dbReference>
<dbReference type="PATRIC" id="fig|1193729.4.peg.87"/>
<dbReference type="OrthoDB" id="9803416at2"/>
<evidence type="ECO:0000256" key="8">
    <source>
        <dbReference type="RuleBase" id="RU362010"/>
    </source>
</evidence>
<proteinExistence type="inferred from homology"/>
<dbReference type="EMBL" id="CP003539">
    <property type="protein sequence ID" value="AFX98360.1"/>
    <property type="molecule type" value="Genomic_DNA"/>
</dbReference>
<keyword evidence="10" id="KW-1185">Reference proteome</keyword>
<comment type="function">
    <text evidence="8">Mediates influx of magnesium ions.</text>
</comment>
<evidence type="ECO:0000313" key="9">
    <source>
        <dbReference type="EMBL" id="AFX98360.1"/>
    </source>
</evidence>
<dbReference type="KEGG" id="thal:A1OE_156"/>
<organism evidence="9 10">
    <name type="scientific">Candidatus Endolissoclinum faulkneri L2</name>
    <dbReference type="NCBI Taxonomy" id="1193729"/>
    <lineage>
        <taxon>Bacteria</taxon>
        <taxon>Pseudomonadati</taxon>
        <taxon>Pseudomonadota</taxon>
        <taxon>Alphaproteobacteria</taxon>
        <taxon>Rhodospirillales</taxon>
        <taxon>Rhodospirillaceae</taxon>
        <taxon>Candidatus Endolissoclinum</taxon>
    </lineage>
</organism>
<evidence type="ECO:0000256" key="5">
    <source>
        <dbReference type="ARBA" id="ARBA00022692"/>
    </source>
</evidence>
<feature type="transmembrane region" description="Helical" evidence="8">
    <location>
        <begin position="344"/>
        <end position="368"/>
    </location>
</feature>
<name>K7YFJ9_9PROT</name>
<keyword evidence="5 8" id="KW-0812">Transmembrane</keyword>
<evidence type="ECO:0000256" key="7">
    <source>
        <dbReference type="ARBA" id="ARBA00023136"/>
    </source>
</evidence>
<dbReference type="PANTHER" id="PTHR46494:SF1">
    <property type="entry name" value="CORA FAMILY METAL ION TRANSPORTER (EUROFUNG)"/>
    <property type="match status" value="1"/>
</dbReference>
<sequence length="377" mass="43441">MGAINPRHIVAARDLRKRYCRRTQVGASPGTLVADPKAQVSTVYLVSYDTSQFFEKNDLSAEEISVLKGRGKNLWIEVVGLANVTIIQHIGAQFGMHSLAIEDVINTHQRPKMEAYDHQIFIVIRIPSMASGVKLRQLSILLGNGFLLSFRDDVDEYLNLVRDRIRWEIEEFRQHGLDYLAYTLIDTVIDSYFPILEAVGEDLERLEEAVILHANDEQIYEIYRLRCDLLDLRRAIYAQRDMVKSLINDDSRLITDYTKIFLRDCYDHLAQLVDIVDAELEIASSLLEVCHFFMSARMNDVMKTPTLIATIFMPLSFIASLYGMNFDRSVSAWNMPELGWRYGYPFSLGLMAVCGIGMLIYFLCKHWIKPPKVKRRR</sequence>
<dbReference type="CDD" id="cd12828">
    <property type="entry name" value="TmCorA-like_1"/>
    <property type="match status" value="1"/>
</dbReference>
<dbReference type="InterPro" id="IPR002523">
    <property type="entry name" value="MgTranspt_CorA/ZnTranspt_ZntB"/>
</dbReference>
<dbReference type="HOGENOM" id="CLU_007127_0_0_5"/>
<comment type="similarity">
    <text evidence="2 8">Belongs to the CorA metal ion transporter (MIT) (TC 1.A.35) family.</text>
</comment>
<dbReference type="InterPro" id="IPR045863">
    <property type="entry name" value="CorA_TM1_TM2"/>
</dbReference>
<dbReference type="AlphaFoldDB" id="K7YFJ9"/>
<dbReference type="FunFam" id="1.20.58.340:FF:000012">
    <property type="entry name" value="Magnesium transport protein CorA"/>
    <property type="match status" value="1"/>
</dbReference>
<keyword evidence="8" id="KW-0460">Magnesium</keyword>
<dbReference type="GO" id="GO:0000287">
    <property type="term" value="F:magnesium ion binding"/>
    <property type="evidence" value="ECO:0007669"/>
    <property type="project" value="TreeGrafter"/>
</dbReference>
<dbReference type="Pfam" id="PF01544">
    <property type="entry name" value="CorA"/>
    <property type="match status" value="1"/>
</dbReference>
<comment type="subcellular location">
    <subcellularLocation>
        <location evidence="1">Cell membrane</location>
        <topology evidence="1">Multi-pass membrane protein</topology>
    </subcellularLocation>
    <subcellularLocation>
        <location evidence="8">Membrane</location>
        <topology evidence="8">Multi-pass membrane protein</topology>
    </subcellularLocation>
</comment>
<protein>
    <recommendedName>
        <fullName evidence="8">Magnesium transport protein CorA</fullName>
    </recommendedName>
</protein>
<feature type="transmembrane region" description="Helical" evidence="8">
    <location>
        <begin position="304"/>
        <end position="324"/>
    </location>
</feature>
<reference evidence="9 10" key="1">
    <citation type="journal article" date="2012" name="Proc. Natl. Acad. Sci. U.S.A.">
        <title>Genome streamlining and chemical defense in a coral reef symbiosis.</title>
        <authorList>
            <person name="Kwan J.C."/>
            <person name="Donia M.S."/>
            <person name="Han A.W."/>
            <person name="Hirose E."/>
            <person name="Haygood M.G."/>
            <person name="Schmidt E.W."/>
        </authorList>
    </citation>
    <scope>NUCLEOTIDE SEQUENCE [LARGE SCALE GENOMIC DNA]</scope>
    <source>
        <strain evidence="9 10">L2</strain>
    </source>
</reference>
<evidence type="ECO:0000313" key="10">
    <source>
        <dbReference type="Proteomes" id="UP000010077"/>
    </source>
</evidence>
<evidence type="ECO:0000256" key="1">
    <source>
        <dbReference type="ARBA" id="ARBA00004651"/>
    </source>
</evidence>
<dbReference type="SUPFAM" id="SSF143865">
    <property type="entry name" value="CorA soluble domain-like"/>
    <property type="match status" value="1"/>
</dbReference>
<evidence type="ECO:0000256" key="3">
    <source>
        <dbReference type="ARBA" id="ARBA00022448"/>
    </source>
</evidence>
<keyword evidence="7 8" id="KW-0472">Membrane</keyword>
<keyword evidence="3 8" id="KW-0813">Transport</keyword>
<dbReference type="PANTHER" id="PTHR46494">
    <property type="entry name" value="CORA FAMILY METAL ION TRANSPORTER (EUROFUNG)"/>
    <property type="match status" value="1"/>
</dbReference>
<dbReference type="GO" id="GO:0005886">
    <property type="term" value="C:plasma membrane"/>
    <property type="evidence" value="ECO:0007669"/>
    <property type="project" value="UniProtKB-SubCell"/>
</dbReference>
<dbReference type="eggNOG" id="COG0598">
    <property type="taxonomic scope" value="Bacteria"/>
</dbReference>
<dbReference type="NCBIfam" id="TIGR00383">
    <property type="entry name" value="corA"/>
    <property type="match status" value="1"/>
</dbReference>
<dbReference type="Proteomes" id="UP000010077">
    <property type="component" value="Chromosome"/>
</dbReference>
<dbReference type="InterPro" id="IPR004488">
    <property type="entry name" value="Mg/Co-transport_prot_CorA"/>
</dbReference>
<gene>
    <name evidence="8 9" type="primary">corA</name>
    <name evidence="9" type="ORF">A1OE_156</name>
</gene>